<dbReference type="PANTHER" id="PTHR43669:SF3">
    <property type="entry name" value="ALCOHOL DEHYDROGENASE, PUTATIVE (AFU_ORTHOLOGUE AFUA_3G03445)-RELATED"/>
    <property type="match status" value="1"/>
</dbReference>
<dbReference type="Gene3D" id="3.40.50.720">
    <property type="entry name" value="NAD(P)-binding Rossmann-like Domain"/>
    <property type="match status" value="1"/>
</dbReference>
<evidence type="ECO:0000256" key="2">
    <source>
        <dbReference type="ARBA" id="ARBA00023002"/>
    </source>
</evidence>
<dbReference type="PRINTS" id="PR00081">
    <property type="entry name" value="GDHRDH"/>
</dbReference>
<dbReference type="InterPro" id="IPR002347">
    <property type="entry name" value="SDR_fam"/>
</dbReference>
<dbReference type="Proteomes" id="UP000324507">
    <property type="component" value="Chromosome"/>
</dbReference>
<comment type="similarity">
    <text evidence="1">Belongs to the short-chain dehydrogenases/reductases (SDR) family.</text>
</comment>
<dbReference type="AlphaFoldDB" id="A0A5P2QTN8"/>
<dbReference type="PANTHER" id="PTHR43669">
    <property type="entry name" value="5-KETO-D-GLUCONATE 5-REDUCTASE"/>
    <property type="match status" value="1"/>
</dbReference>
<dbReference type="Pfam" id="PF13561">
    <property type="entry name" value="adh_short_C2"/>
    <property type="match status" value="1"/>
</dbReference>
<evidence type="ECO:0000313" key="4">
    <source>
        <dbReference type="Proteomes" id="UP000324507"/>
    </source>
</evidence>
<dbReference type="FunFam" id="3.40.50.720:FF:000084">
    <property type="entry name" value="Short-chain dehydrogenase reductase"/>
    <property type="match status" value="1"/>
</dbReference>
<evidence type="ECO:0000313" key="3">
    <source>
        <dbReference type="EMBL" id="QEU09451.1"/>
    </source>
</evidence>
<name>A0A5P2QTN8_9RHOB</name>
<protein>
    <submittedName>
        <fullName evidence="3">SDR family oxidoreductase</fullName>
    </submittedName>
</protein>
<dbReference type="PROSITE" id="PS00061">
    <property type="entry name" value="ADH_SHORT"/>
    <property type="match status" value="1"/>
</dbReference>
<evidence type="ECO:0000256" key="1">
    <source>
        <dbReference type="ARBA" id="ARBA00006484"/>
    </source>
</evidence>
<dbReference type="GO" id="GO:0016491">
    <property type="term" value="F:oxidoreductase activity"/>
    <property type="evidence" value="ECO:0007669"/>
    <property type="project" value="UniProtKB-KW"/>
</dbReference>
<dbReference type="PRINTS" id="PR00080">
    <property type="entry name" value="SDRFAMILY"/>
</dbReference>
<organism evidence="3 4">
    <name type="scientific">Paracoccus yeei</name>
    <dbReference type="NCBI Taxonomy" id="147645"/>
    <lineage>
        <taxon>Bacteria</taxon>
        <taxon>Pseudomonadati</taxon>
        <taxon>Pseudomonadota</taxon>
        <taxon>Alphaproteobacteria</taxon>
        <taxon>Rhodobacterales</taxon>
        <taxon>Paracoccaceae</taxon>
        <taxon>Paracoccus</taxon>
    </lineage>
</organism>
<gene>
    <name evidence="3" type="ORF">FOB51_16385</name>
</gene>
<dbReference type="InterPro" id="IPR036291">
    <property type="entry name" value="NAD(P)-bd_dom_sf"/>
</dbReference>
<dbReference type="EMBL" id="CP044081">
    <property type="protein sequence ID" value="QEU09451.1"/>
    <property type="molecule type" value="Genomic_DNA"/>
</dbReference>
<accession>A0A5P2QTN8</accession>
<reference evidence="3 4" key="1">
    <citation type="submission" date="2019-09" db="EMBL/GenBank/DDBJ databases">
        <title>FDA dAtabase for Regulatory Grade micrObial Sequences (FDA-ARGOS): Supporting development and validation of Infectious Disease Dx tests.</title>
        <authorList>
            <person name="Sciortino C."/>
            <person name="Tallon L."/>
            <person name="Sadzewicz L."/>
            <person name="Vavikolanu K."/>
            <person name="Mehta A."/>
            <person name="Aluvathingal J."/>
            <person name="Nadendla S."/>
            <person name="Nandy P."/>
            <person name="Geyer C."/>
            <person name="Yan Y."/>
            <person name="Sichtig H."/>
        </authorList>
    </citation>
    <scope>NUCLEOTIDE SEQUENCE [LARGE SCALE GENOMIC DNA]</scope>
    <source>
        <strain evidence="3 4">FDAARGOS_643</strain>
    </source>
</reference>
<sequence>MSGARILITGAAGGIGGTTARRLARDGARLVLADLPGEPLDRLVMELRSCGSDAFAVPFDAMDGPTCSALPGGAVELLGGLDAVCAIAGIYRKAHFTDVTPSDWARIMQVNLTATFLVAQAAMPHLIASGGTLVTTGSLAALNGQPYGAPYAASKAAIVALTKSLAAEYAAAGVRVNCVSPGGVRTGMAAGGPLPDADPDLGFRRSKLKGFDGLGGPEDIAEAFAWLVSDRARFVSGNNLVVDGAQRLV</sequence>
<dbReference type="SUPFAM" id="SSF51735">
    <property type="entry name" value="NAD(P)-binding Rossmann-fold domains"/>
    <property type="match status" value="1"/>
</dbReference>
<keyword evidence="2" id="KW-0560">Oxidoreductase</keyword>
<proteinExistence type="inferred from homology"/>
<dbReference type="InterPro" id="IPR020904">
    <property type="entry name" value="Sc_DH/Rdtase_CS"/>
</dbReference>
<dbReference type="CDD" id="cd05233">
    <property type="entry name" value="SDR_c"/>
    <property type="match status" value="1"/>
</dbReference>
<dbReference type="RefSeq" id="WP_150351202.1">
    <property type="nucleotide sequence ID" value="NZ_CP038095.1"/>
</dbReference>